<name>A0A2U9CKS0_SCOMX</name>
<evidence type="ECO:0000313" key="2">
    <source>
        <dbReference type="Proteomes" id="UP000246464"/>
    </source>
</evidence>
<reference evidence="1 2" key="1">
    <citation type="submission" date="2017-12" db="EMBL/GenBank/DDBJ databases">
        <title>Integrating genomic resources of turbot (Scophthalmus maximus) in depth evaluation of genetic and physical mapping variation across individuals.</title>
        <authorList>
            <person name="Martinez P."/>
        </authorList>
    </citation>
    <scope>NUCLEOTIDE SEQUENCE [LARGE SCALE GENOMIC DNA]</scope>
</reference>
<accession>A0A2U9CKS0</accession>
<proteinExistence type="predicted"/>
<gene>
    <name evidence="1" type="ORF">SMAX5B_011289</name>
</gene>
<dbReference type="AlphaFoldDB" id="A0A2U9CKS0"/>
<feature type="non-terminal residue" evidence="1">
    <location>
        <position position="120"/>
    </location>
</feature>
<evidence type="ECO:0000313" key="1">
    <source>
        <dbReference type="EMBL" id="AWP17128.1"/>
    </source>
</evidence>
<dbReference type="EMBL" id="CP026260">
    <property type="protein sequence ID" value="AWP17128.1"/>
    <property type="molecule type" value="Genomic_DNA"/>
</dbReference>
<dbReference type="Proteomes" id="UP000246464">
    <property type="component" value="Chromosome 18"/>
</dbReference>
<sequence>MASLSGVDREYRCPLGGDVPGCRRNPCHIWSRLRPRSLQRCGSLPGADLVAGRAPPKDGVRCRYRVRERNPTNPKLEDEPFIHDAGVSPRVYEAVPQRRALPVDGERYLSFLRGKRVGLQ</sequence>
<protein>
    <submittedName>
        <fullName evidence="1">Uncharacterized protein</fullName>
    </submittedName>
</protein>
<keyword evidence="2" id="KW-1185">Reference proteome</keyword>
<organism evidence="1 2">
    <name type="scientific">Scophthalmus maximus</name>
    <name type="common">Turbot</name>
    <name type="synonym">Psetta maxima</name>
    <dbReference type="NCBI Taxonomy" id="52904"/>
    <lineage>
        <taxon>Eukaryota</taxon>
        <taxon>Metazoa</taxon>
        <taxon>Chordata</taxon>
        <taxon>Craniata</taxon>
        <taxon>Vertebrata</taxon>
        <taxon>Euteleostomi</taxon>
        <taxon>Actinopterygii</taxon>
        <taxon>Neopterygii</taxon>
        <taxon>Teleostei</taxon>
        <taxon>Neoteleostei</taxon>
        <taxon>Acanthomorphata</taxon>
        <taxon>Carangaria</taxon>
        <taxon>Pleuronectiformes</taxon>
        <taxon>Pleuronectoidei</taxon>
        <taxon>Scophthalmidae</taxon>
        <taxon>Scophthalmus</taxon>
    </lineage>
</organism>